<dbReference type="InterPro" id="IPR051686">
    <property type="entry name" value="Lipoprotein_DolP"/>
</dbReference>
<dbReference type="PROSITE" id="PS50914">
    <property type="entry name" value="BON"/>
    <property type="match status" value="1"/>
</dbReference>
<dbReference type="GO" id="GO:0042597">
    <property type="term" value="C:periplasmic space"/>
    <property type="evidence" value="ECO:0007669"/>
    <property type="project" value="UniProtKB-SubCell"/>
</dbReference>
<dbReference type="InterPro" id="IPR007055">
    <property type="entry name" value="BON_dom"/>
</dbReference>
<dbReference type="PANTHER" id="PTHR34606:SF16">
    <property type="entry name" value="BON DOMAIN-CONTAINING PROTEIN"/>
    <property type="match status" value="1"/>
</dbReference>
<accession>A0A0J1HH55</accession>
<evidence type="ECO:0000256" key="5">
    <source>
        <dbReference type="ARBA" id="ARBA00070588"/>
    </source>
</evidence>
<comment type="subcellular location">
    <subcellularLocation>
        <location evidence="1">Periplasm</location>
    </subcellularLocation>
</comment>
<keyword evidence="3" id="KW-0677">Repeat</keyword>
<dbReference type="RefSeq" id="WP_047883793.1">
    <property type="nucleotide sequence ID" value="NZ_LDOU01000004.1"/>
</dbReference>
<evidence type="ECO:0000256" key="1">
    <source>
        <dbReference type="ARBA" id="ARBA00004418"/>
    </source>
</evidence>
<keyword evidence="8" id="KW-1185">Reference proteome</keyword>
<proteinExistence type="predicted"/>
<dbReference type="PROSITE" id="PS51257">
    <property type="entry name" value="PROKAR_LIPOPROTEIN"/>
    <property type="match status" value="1"/>
</dbReference>
<dbReference type="Proteomes" id="UP000035909">
    <property type="component" value="Unassembled WGS sequence"/>
</dbReference>
<dbReference type="SMART" id="SM00749">
    <property type="entry name" value="BON"/>
    <property type="match status" value="1"/>
</dbReference>
<dbReference type="EMBL" id="LDOU01000004">
    <property type="protein sequence ID" value="KLV10956.1"/>
    <property type="molecule type" value="Genomic_DNA"/>
</dbReference>
<comment type="caution">
    <text evidence="7">The sequence shown here is derived from an EMBL/GenBank/DDBJ whole genome shotgun (WGS) entry which is preliminary data.</text>
</comment>
<gene>
    <name evidence="7" type="ORF">ABT57_03380</name>
</gene>
<evidence type="ECO:0000256" key="3">
    <source>
        <dbReference type="ARBA" id="ARBA00022737"/>
    </source>
</evidence>
<dbReference type="OrthoDB" id="7360581at2"/>
<dbReference type="Gene3D" id="3.30.1340.30">
    <property type="match status" value="1"/>
</dbReference>
<evidence type="ECO:0000313" key="8">
    <source>
        <dbReference type="Proteomes" id="UP000035909"/>
    </source>
</evidence>
<reference evidence="7 8" key="1">
    <citation type="submission" date="2015-05" db="EMBL/GenBank/DDBJ databases">
        <title>Photobacterium galathea sp. nov.</title>
        <authorList>
            <person name="Machado H."/>
            <person name="Gram L."/>
        </authorList>
    </citation>
    <scope>NUCLEOTIDE SEQUENCE [LARGE SCALE GENOMIC DNA]</scope>
    <source>
        <strain evidence="7 8">DSM 22954</strain>
    </source>
</reference>
<dbReference type="AlphaFoldDB" id="A0A0J1HH55"/>
<organism evidence="7 8">
    <name type="scientific">Photobacterium ganghwense</name>
    <dbReference type="NCBI Taxonomy" id="320778"/>
    <lineage>
        <taxon>Bacteria</taxon>
        <taxon>Pseudomonadati</taxon>
        <taxon>Pseudomonadota</taxon>
        <taxon>Gammaproteobacteria</taxon>
        <taxon>Vibrionales</taxon>
        <taxon>Vibrionaceae</taxon>
        <taxon>Photobacterium</taxon>
    </lineage>
</organism>
<dbReference type="InterPro" id="IPR014004">
    <property type="entry name" value="Transpt-assoc_nodulatn_dom_bac"/>
</dbReference>
<dbReference type="STRING" id="320778.ABT57_03380"/>
<evidence type="ECO:0000313" key="7">
    <source>
        <dbReference type="EMBL" id="KLV10956.1"/>
    </source>
</evidence>
<evidence type="ECO:0000259" key="6">
    <source>
        <dbReference type="PROSITE" id="PS50914"/>
    </source>
</evidence>
<dbReference type="PATRIC" id="fig|320778.3.peg.729"/>
<dbReference type="PANTHER" id="PTHR34606">
    <property type="entry name" value="BON DOMAIN-CONTAINING PROTEIN"/>
    <property type="match status" value="1"/>
</dbReference>
<evidence type="ECO:0000256" key="4">
    <source>
        <dbReference type="ARBA" id="ARBA00022764"/>
    </source>
</evidence>
<name>A0A0J1HH55_9GAMM</name>
<sequence length="104" mass="11096">MKTLQYFTSILTIVALLFVIGCGSTASRQGTGEYFDDSVITAKVKTAIFNEPQLKSLDISVETFRGVVQLSGFVKSEASVQKAGSLAKGVPGVKSVDNNLSVKY</sequence>
<keyword evidence="2" id="KW-0732">Signal</keyword>
<keyword evidence="4" id="KW-0574">Periplasm</keyword>
<dbReference type="Pfam" id="PF04972">
    <property type="entry name" value="BON"/>
    <property type="match status" value="1"/>
</dbReference>
<dbReference type="FunFam" id="3.30.1340.30:FF:000001">
    <property type="entry name" value="Molecular chaperone OsmY"/>
    <property type="match status" value="1"/>
</dbReference>
<feature type="domain" description="BON" evidence="6">
    <location>
        <begin position="36"/>
        <end position="104"/>
    </location>
</feature>
<protein>
    <recommendedName>
        <fullName evidence="5">Osmotically-inducible protein Y</fullName>
    </recommendedName>
</protein>
<evidence type="ECO:0000256" key="2">
    <source>
        <dbReference type="ARBA" id="ARBA00022729"/>
    </source>
</evidence>